<reference evidence="2 3" key="1">
    <citation type="submission" date="2016-10" db="EMBL/GenBank/DDBJ databases">
        <authorList>
            <person name="de Groot N.N."/>
        </authorList>
    </citation>
    <scope>NUCLEOTIDE SEQUENCE [LARGE SCALE GENOMIC DNA]</scope>
    <source>
        <strain evidence="2 3">DSM 19981</strain>
    </source>
</reference>
<dbReference type="GO" id="GO:0008168">
    <property type="term" value="F:methyltransferase activity"/>
    <property type="evidence" value="ECO:0007669"/>
    <property type="project" value="UniProtKB-KW"/>
</dbReference>
<dbReference type="Pfam" id="PF05050">
    <property type="entry name" value="Methyltransf_21"/>
    <property type="match status" value="1"/>
</dbReference>
<evidence type="ECO:0000313" key="3">
    <source>
        <dbReference type="Proteomes" id="UP000199473"/>
    </source>
</evidence>
<keyword evidence="3" id="KW-1185">Reference proteome</keyword>
<dbReference type="Gene3D" id="3.40.50.150">
    <property type="entry name" value="Vaccinia Virus protein VP39"/>
    <property type="match status" value="1"/>
</dbReference>
<dbReference type="InterPro" id="IPR006342">
    <property type="entry name" value="FkbM_mtfrase"/>
</dbReference>
<dbReference type="Proteomes" id="UP000199473">
    <property type="component" value="Unassembled WGS sequence"/>
</dbReference>
<keyword evidence="2" id="KW-0489">Methyltransferase</keyword>
<dbReference type="InterPro" id="IPR029063">
    <property type="entry name" value="SAM-dependent_MTases_sf"/>
</dbReference>
<dbReference type="RefSeq" id="WP_092960377.1">
    <property type="nucleotide sequence ID" value="NZ_FOSQ01000004.1"/>
</dbReference>
<dbReference type="NCBIfam" id="TIGR01444">
    <property type="entry name" value="fkbM_fam"/>
    <property type="match status" value="1"/>
</dbReference>
<name>A0A1I4AZH0_9PROT</name>
<dbReference type="OrthoDB" id="7348357at2"/>
<dbReference type="InterPro" id="IPR052514">
    <property type="entry name" value="SAM-dependent_MTase"/>
</dbReference>
<gene>
    <name evidence="2" type="ORF">SAMN02745775_104299</name>
</gene>
<dbReference type="STRING" id="1123062.SAMN02745775_104299"/>
<organism evidence="2 3">
    <name type="scientific">Falsiroseomonas stagni DSM 19981</name>
    <dbReference type="NCBI Taxonomy" id="1123062"/>
    <lineage>
        <taxon>Bacteria</taxon>
        <taxon>Pseudomonadati</taxon>
        <taxon>Pseudomonadota</taxon>
        <taxon>Alphaproteobacteria</taxon>
        <taxon>Acetobacterales</taxon>
        <taxon>Roseomonadaceae</taxon>
        <taxon>Falsiroseomonas</taxon>
    </lineage>
</organism>
<evidence type="ECO:0000313" key="2">
    <source>
        <dbReference type="EMBL" id="SFK61550.1"/>
    </source>
</evidence>
<dbReference type="PANTHER" id="PTHR34203">
    <property type="entry name" value="METHYLTRANSFERASE, FKBM FAMILY PROTEIN"/>
    <property type="match status" value="1"/>
</dbReference>
<dbReference type="PANTHER" id="PTHR34203:SF15">
    <property type="entry name" value="SLL1173 PROTEIN"/>
    <property type="match status" value="1"/>
</dbReference>
<dbReference type="EMBL" id="FOSQ01000004">
    <property type="protein sequence ID" value="SFK61550.1"/>
    <property type="molecule type" value="Genomic_DNA"/>
</dbReference>
<feature type="domain" description="Methyltransferase FkbM" evidence="1">
    <location>
        <begin position="33"/>
        <end position="197"/>
    </location>
</feature>
<sequence>MKQGIDAVLALTDRKERFAALLALLEPGDIVVDCGANIGSVAARFAARGCVMHCFEPDPLAFGMLKDRLAGNASVTLHNKAVWKEAGTAKLFFHETREEASVERTQSSSLLADKINVDGSGGHDVELVDFPAFLRALPAPAAVLKIDIEGAEGELLKEILDQNLEDRFSVCLVETHERKVPSSREPMKHVRNVIAERNLNHIFLDWK</sequence>
<proteinExistence type="predicted"/>
<dbReference type="GO" id="GO:0032259">
    <property type="term" value="P:methylation"/>
    <property type="evidence" value="ECO:0007669"/>
    <property type="project" value="UniProtKB-KW"/>
</dbReference>
<keyword evidence="2" id="KW-0808">Transferase</keyword>
<dbReference type="SUPFAM" id="SSF53335">
    <property type="entry name" value="S-adenosyl-L-methionine-dependent methyltransferases"/>
    <property type="match status" value="1"/>
</dbReference>
<protein>
    <submittedName>
        <fullName evidence="2">Methyltransferase, FkbM family</fullName>
    </submittedName>
</protein>
<evidence type="ECO:0000259" key="1">
    <source>
        <dbReference type="Pfam" id="PF05050"/>
    </source>
</evidence>
<accession>A0A1I4AZH0</accession>
<dbReference type="AlphaFoldDB" id="A0A1I4AZH0"/>